<organism evidence="1 2">
    <name type="scientific">Miscanthus lutarioriparius</name>
    <dbReference type="NCBI Taxonomy" id="422564"/>
    <lineage>
        <taxon>Eukaryota</taxon>
        <taxon>Viridiplantae</taxon>
        <taxon>Streptophyta</taxon>
        <taxon>Embryophyta</taxon>
        <taxon>Tracheophyta</taxon>
        <taxon>Spermatophyta</taxon>
        <taxon>Magnoliopsida</taxon>
        <taxon>Liliopsida</taxon>
        <taxon>Poales</taxon>
        <taxon>Poaceae</taxon>
        <taxon>PACMAD clade</taxon>
        <taxon>Panicoideae</taxon>
        <taxon>Andropogonodae</taxon>
        <taxon>Andropogoneae</taxon>
        <taxon>Saccharinae</taxon>
        <taxon>Miscanthus</taxon>
    </lineage>
</organism>
<accession>A0A811PEV5</accession>
<evidence type="ECO:0000313" key="2">
    <source>
        <dbReference type="Proteomes" id="UP000604825"/>
    </source>
</evidence>
<keyword evidence="2" id="KW-1185">Reference proteome</keyword>
<evidence type="ECO:0000313" key="1">
    <source>
        <dbReference type="EMBL" id="CAD6237958.1"/>
    </source>
</evidence>
<dbReference type="Proteomes" id="UP000604825">
    <property type="component" value="Unassembled WGS sequence"/>
</dbReference>
<proteinExistence type="predicted"/>
<comment type="caution">
    <text evidence="1">The sequence shown here is derived from an EMBL/GenBank/DDBJ whole genome shotgun (WGS) entry which is preliminary data.</text>
</comment>
<dbReference type="AlphaFoldDB" id="A0A811PEV5"/>
<sequence>MASIANGYSNVGVVKHTRGDDGVERWVLDRVHRLELDGELQGINLGEFSGLAVRDGYSYFSDIGTLYDPRNWFMSLCLATMKVEKLFESGYDGHGHPYIMPWPTCLLAGNYGPFAFEGAP</sequence>
<name>A0A811PEV5_9POAL</name>
<gene>
    <name evidence="1" type="ORF">NCGR_LOCUS25343</name>
</gene>
<reference evidence="1" key="1">
    <citation type="submission" date="2020-10" db="EMBL/GenBank/DDBJ databases">
        <authorList>
            <person name="Han B."/>
            <person name="Lu T."/>
            <person name="Zhao Q."/>
            <person name="Huang X."/>
            <person name="Zhao Y."/>
        </authorList>
    </citation>
    <scope>NUCLEOTIDE SEQUENCE</scope>
</reference>
<protein>
    <submittedName>
        <fullName evidence="1">Uncharacterized protein</fullName>
    </submittedName>
</protein>
<dbReference type="EMBL" id="CAJGYO010000006">
    <property type="protein sequence ID" value="CAD6237958.1"/>
    <property type="molecule type" value="Genomic_DNA"/>
</dbReference>
<dbReference type="PANTHER" id="PTHR33207">
    <property type="entry name" value="F-BOX DOMAIN CONTAINING PROTEIN-RELATED"/>
    <property type="match status" value="1"/>
</dbReference>